<reference evidence="2 3" key="1">
    <citation type="journal article" date="2023" name="Microb. Genom.">
        <title>Mesoterricola silvestris gen. nov., sp. nov., Mesoterricola sediminis sp. nov., Geothrix oryzae sp. nov., Geothrix edaphica sp. nov., Geothrix rubra sp. nov., and Geothrix limicola sp. nov., six novel members of Acidobacteriota isolated from soils.</title>
        <authorList>
            <person name="Weisberg A.J."/>
            <person name="Pearce E."/>
            <person name="Kramer C.G."/>
            <person name="Chang J.H."/>
            <person name="Clarke C.R."/>
        </authorList>
    </citation>
    <scope>NUCLEOTIDE SEQUENCE [LARGE SCALE GENOMIC DNA]</scope>
    <source>
        <strain evidence="2 3">NE20-4-1</strain>
    </source>
</reference>
<dbReference type="RefSeq" id="WP_237270013.1">
    <property type="nucleotide sequence ID" value="NZ_JABXWF010000058.1"/>
</dbReference>
<dbReference type="Pfam" id="PF01381">
    <property type="entry name" value="HTH_3"/>
    <property type="match status" value="1"/>
</dbReference>
<dbReference type="InterPro" id="IPR001387">
    <property type="entry name" value="Cro/C1-type_HTH"/>
</dbReference>
<dbReference type="Gene3D" id="1.10.260.40">
    <property type="entry name" value="lambda repressor-like DNA-binding domains"/>
    <property type="match status" value="1"/>
</dbReference>
<accession>A0ABU4N821</accession>
<evidence type="ECO:0000259" key="1">
    <source>
        <dbReference type="PROSITE" id="PS50943"/>
    </source>
</evidence>
<organism evidence="2 3">
    <name type="scientific">Streptomyces caniscabiei</name>
    <dbReference type="NCBI Taxonomy" id="2746961"/>
    <lineage>
        <taxon>Bacteria</taxon>
        <taxon>Bacillati</taxon>
        <taxon>Actinomycetota</taxon>
        <taxon>Actinomycetes</taxon>
        <taxon>Kitasatosporales</taxon>
        <taxon>Streptomycetaceae</taxon>
        <taxon>Streptomyces</taxon>
    </lineage>
</organism>
<comment type="caution">
    <text evidence="2">The sequence shown here is derived from an EMBL/GenBank/DDBJ whole genome shotgun (WGS) entry which is preliminary data.</text>
</comment>
<sequence>MSLAELAGQARLAKQALSNLEQGAGNPMGDTLFSIAVVLGVPVTRLVAELSVANPSPRSATSERIPAMR</sequence>
<dbReference type="Proteomes" id="UP001282474">
    <property type="component" value="Unassembled WGS sequence"/>
</dbReference>
<proteinExistence type="predicted"/>
<evidence type="ECO:0000313" key="3">
    <source>
        <dbReference type="Proteomes" id="UP001282474"/>
    </source>
</evidence>
<dbReference type="SUPFAM" id="SSF47413">
    <property type="entry name" value="lambda repressor-like DNA-binding domains"/>
    <property type="match status" value="1"/>
</dbReference>
<dbReference type="PROSITE" id="PS50943">
    <property type="entry name" value="HTH_CROC1"/>
    <property type="match status" value="1"/>
</dbReference>
<gene>
    <name evidence="2" type="ORF">PV383_47555</name>
</gene>
<keyword evidence="3" id="KW-1185">Reference proteome</keyword>
<dbReference type="CDD" id="cd00093">
    <property type="entry name" value="HTH_XRE"/>
    <property type="match status" value="1"/>
</dbReference>
<dbReference type="InterPro" id="IPR010982">
    <property type="entry name" value="Lambda_DNA-bd_dom_sf"/>
</dbReference>
<name>A0ABU4N821_9ACTN</name>
<evidence type="ECO:0000313" key="2">
    <source>
        <dbReference type="EMBL" id="MDX3044758.1"/>
    </source>
</evidence>
<dbReference type="EMBL" id="JARAWJ010000115">
    <property type="protein sequence ID" value="MDX3044758.1"/>
    <property type="molecule type" value="Genomic_DNA"/>
</dbReference>
<protein>
    <submittedName>
        <fullName evidence="2">Helix-turn-helix transcriptional regulator</fullName>
    </submittedName>
</protein>
<feature type="domain" description="HTH cro/C1-type" evidence="1">
    <location>
        <begin position="1"/>
        <end position="46"/>
    </location>
</feature>